<evidence type="ECO:0000256" key="7">
    <source>
        <dbReference type="ARBA" id="ARBA00023027"/>
    </source>
</evidence>
<evidence type="ECO:0000256" key="10">
    <source>
        <dbReference type="RuleBase" id="RU366046"/>
    </source>
</evidence>
<evidence type="ECO:0000256" key="3">
    <source>
        <dbReference type="ARBA" id="ARBA00004947"/>
    </source>
</evidence>
<comment type="cofactor">
    <cofactor evidence="2 10">
        <name>NAD(+)</name>
        <dbReference type="ChEBI" id="CHEBI:57540"/>
    </cofactor>
</comment>
<dbReference type="Gene3D" id="3.40.50.720">
    <property type="entry name" value="NAD(P)-binding Rossmann-like Domain"/>
    <property type="match status" value="1"/>
</dbReference>
<keyword evidence="8 10" id="KW-0413">Isomerase</keyword>
<dbReference type="RefSeq" id="WP_252916280.1">
    <property type="nucleotide sequence ID" value="NZ_JAAAML010000002.1"/>
</dbReference>
<name>A0ABT1CVQ6_9HYPH</name>
<comment type="caution">
    <text evidence="12">The sequence shown here is derived from an EMBL/GenBank/DDBJ whole genome shotgun (WGS) entry which is preliminary data.</text>
</comment>
<dbReference type="GO" id="GO:0003978">
    <property type="term" value="F:UDP-glucose 4-epimerase activity"/>
    <property type="evidence" value="ECO:0007669"/>
    <property type="project" value="UniProtKB-EC"/>
</dbReference>
<dbReference type="Pfam" id="PF01370">
    <property type="entry name" value="Epimerase"/>
    <property type="match status" value="1"/>
</dbReference>
<evidence type="ECO:0000256" key="6">
    <source>
        <dbReference type="ARBA" id="ARBA00018569"/>
    </source>
</evidence>
<sequence length="374" mass="40130">MTVLVTGGAGYIGSHMVWALLDAGERVVVVDRLSTGFEWAVAPEAELIHADVSDTAAIAEIIRAHGIEAIIHFAGSISVPESLADPLGYYQNNTANSLALIRTAIATGVKQFVFSSTAAVYGTPRSDGAIAENTPTVPQSPYGASKLMTETMLADAAAAHEFRYAALRYFNVSGADPLGRTGQSTRGAANLIKVATEAAMGKRDGIEVFGSDYPTRDGTCIRDFIHVTDLVAAHLDALTYLRAGGDSLVANCGYGRGYTVREVLDSVRRLSGRDFEVRLGPRREGDIVTSVADSTRARTVLGWTPRHDDLDKIVGSALAWEAALARSNHTIDEPAEQSSRRIVLDWTPPHDDMEEIVGNALAFAPVLARRRHSR</sequence>
<comment type="subunit">
    <text evidence="10">Homodimer.</text>
</comment>
<dbReference type="Proteomes" id="UP001320715">
    <property type="component" value="Unassembled WGS sequence"/>
</dbReference>
<dbReference type="CDD" id="cd05247">
    <property type="entry name" value="UDP_G4E_1_SDR_e"/>
    <property type="match status" value="1"/>
</dbReference>
<evidence type="ECO:0000313" key="12">
    <source>
        <dbReference type="EMBL" id="MCO6409431.1"/>
    </source>
</evidence>
<dbReference type="InterPro" id="IPR036291">
    <property type="entry name" value="NAD(P)-bd_dom_sf"/>
</dbReference>
<dbReference type="NCBIfam" id="TIGR01179">
    <property type="entry name" value="galE"/>
    <property type="match status" value="1"/>
</dbReference>
<proteinExistence type="inferred from homology"/>
<keyword evidence="13" id="KW-1185">Reference proteome</keyword>
<evidence type="ECO:0000313" key="13">
    <source>
        <dbReference type="Proteomes" id="UP001320715"/>
    </source>
</evidence>
<dbReference type="PANTHER" id="PTHR43725">
    <property type="entry name" value="UDP-GLUCOSE 4-EPIMERASE"/>
    <property type="match status" value="1"/>
</dbReference>
<evidence type="ECO:0000259" key="11">
    <source>
        <dbReference type="Pfam" id="PF01370"/>
    </source>
</evidence>
<comment type="catalytic activity">
    <reaction evidence="1 10">
        <text>UDP-alpha-D-glucose = UDP-alpha-D-galactose</text>
        <dbReference type="Rhea" id="RHEA:22168"/>
        <dbReference type="ChEBI" id="CHEBI:58885"/>
        <dbReference type="ChEBI" id="CHEBI:66914"/>
        <dbReference type="EC" id="5.1.3.2"/>
    </reaction>
</comment>
<comment type="pathway">
    <text evidence="3 10">Carbohydrate metabolism; galactose metabolism.</text>
</comment>
<gene>
    <name evidence="12" type="primary">galE</name>
    <name evidence="12" type="ORF">GTW23_14705</name>
</gene>
<accession>A0ABT1CVQ6</accession>
<evidence type="ECO:0000256" key="9">
    <source>
        <dbReference type="ARBA" id="ARBA00023277"/>
    </source>
</evidence>
<evidence type="ECO:0000256" key="1">
    <source>
        <dbReference type="ARBA" id="ARBA00000083"/>
    </source>
</evidence>
<organism evidence="12 13">
    <name type="scientific">Hoeflea alexandrii</name>
    <dbReference type="NCBI Taxonomy" id="288436"/>
    <lineage>
        <taxon>Bacteria</taxon>
        <taxon>Pseudomonadati</taxon>
        <taxon>Pseudomonadota</taxon>
        <taxon>Alphaproteobacteria</taxon>
        <taxon>Hyphomicrobiales</taxon>
        <taxon>Rhizobiaceae</taxon>
        <taxon>Hoeflea</taxon>
    </lineage>
</organism>
<evidence type="ECO:0000256" key="8">
    <source>
        <dbReference type="ARBA" id="ARBA00023235"/>
    </source>
</evidence>
<dbReference type="InterPro" id="IPR005886">
    <property type="entry name" value="UDP_G4E"/>
</dbReference>
<evidence type="ECO:0000256" key="2">
    <source>
        <dbReference type="ARBA" id="ARBA00001911"/>
    </source>
</evidence>
<dbReference type="EMBL" id="JAAAML010000002">
    <property type="protein sequence ID" value="MCO6409431.1"/>
    <property type="molecule type" value="Genomic_DNA"/>
</dbReference>
<feature type="domain" description="NAD-dependent epimerase/dehydratase" evidence="11">
    <location>
        <begin position="3"/>
        <end position="253"/>
    </location>
</feature>
<dbReference type="InterPro" id="IPR001509">
    <property type="entry name" value="Epimerase_deHydtase"/>
</dbReference>
<comment type="similarity">
    <text evidence="4 10">Belongs to the NAD(P)-dependent epimerase/dehydratase family.</text>
</comment>
<dbReference type="SUPFAM" id="SSF51735">
    <property type="entry name" value="NAD(P)-binding Rossmann-fold domains"/>
    <property type="match status" value="1"/>
</dbReference>
<dbReference type="EC" id="5.1.3.2" evidence="5 10"/>
<keyword evidence="7 10" id="KW-0520">NAD</keyword>
<reference evidence="12 13" key="1">
    <citation type="submission" date="2020-01" db="EMBL/GenBank/DDBJ databases">
        <title>Genomes of bacteria type strains.</title>
        <authorList>
            <person name="Chen J."/>
            <person name="Zhu S."/>
            <person name="Yang J."/>
        </authorList>
    </citation>
    <scope>NUCLEOTIDE SEQUENCE [LARGE SCALE GENOMIC DNA]</scope>
    <source>
        <strain evidence="12 13">DSM 16655</strain>
    </source>
</reference>
<evidence type="ECO:0000256" key="5">
    <source>
        <dbReference type="ARBA" id="ARBA00013189"/>
    </source>
</evidence>
<protein>
    <recommendedName>
        <fullName evidence="6 10">UDP-glucose 4-epimerase</fullName>
        <ecNumber evidence="5 10">5.1.3.2</ecNumber>
    </recommendedName>
</protein>
<dbReference type="PANTHER" id="PTHR43725:SF53">
    <property type="entry name" value="UDP-ARABINOSE 4-EPIMERASE 1"/>
    <property type="match status" value="1"/>
</dbReference>
<evidence type="ECO:0000256" key="4">
    <source>
        <dbReference type="ARBA" id="ARBA00007637"/>
    </source>
</evidence>
<dbReference type="Gene3D" id="3.90.25.10">
    <property type="entry name" value="UDP-galactose 4-epimerase, domain 1"/>
    <property type="match status" value="1"/>
</dbReference>
<keyword evidence="9 10" id="KW-0119">Carbohydrate metabolism</keyword>